<sequence length="530" mass="58371">MMILPAVDSIAYKSAKAFYHGLPSRPTLVFRTGPPSEKLTGPETYLVKKEIRPVFDDQFAAVWEDMGTRVYKYLDSVTVRWTTIDVVRFAEPGKPAGPIVVWVGVRPGSLSRKAAQVAALACKKILFTFKIFGVEIAFRESLFRRSGPRLLNYVSTASPTASVRSPLTAALGLRIASLTMRYAEGTGALYLSEGCDSEKVYILTARHVVFPPKDVANQLYHCRQPSQRRVEAILPGPEAFQGVLTSTMVKIADDKVMVDQYKQQLGRLQRREDSGDTDGVETERAVVEPSLRAAEASIKALDKFHSEVTKVWSQEQHRVIGHVAYAPPITVGTGGKRYTEDWALIELDCSKIDWANFRGNVIDLGTEITPGKFTSMMYTDLTAPSSFKYPDDRLFPVQGVVPEDELVHPQMRDADGEPCILLIKNGCTTKTTIGRGTGIKSFVRDYFSDGTEATSMELAIVGYDNRSGAFSDRGDSGAIIVDGQGRVAALLTGRSGQTDSADITYGTPFEWLLERIKAKFPNAHLYPSTA</sequence>
<dbReference type="EMBL" id="KN881676">
    <property type="protein sequence ID" value="KIY50257.1"/>
    <property type="molecule type" value="Genomic_DNA"/>
</dbReference>
<dbReference type="OrthoDB" id="5424209at2759"/>
<evidence type="ECO:0008006" key="3">
    <source>
        <dbReference type="Google" id="ProtNLM"/>
    </source>
</evidence>
<proteinExistence type="predicted"/>
<protein>
    <recommendedName>
        <fullName evidence="3">Peptidase S1 domain-containing protein</fullName>
    </recommendedName>
</protein>
<reference evidence="1 2" key="1">
    <citation type="journal article" date="2015" name="Fungal Genet. Biol.">
        <title>Evolution of novel wood decay mechanisms in Agaricales revealed by the genome sequences of Fistulina hepatica and Cylindrobasidium torrendii.</title>
        <authorList>
            <person name="Floudas D."/>
            <person name="Held B.W."/>
            <person name="Riley R."/>
            <person name="Nagy L.G."/>
            <person name="Koehler G."/>
            <person name="Ransdell A.S."/>
            <person name="Younus H."/>
            <person name="Chow J."/>
            <person name="Chiniquy J."/>
            <person name="Lipzen A."/>
            <person name="Tritt A."/>
            <person name="Sun H."/>
            <person name="Haridas S."/>
            <person name="LaButti K."/>
            <person name="Ohm R.A."/>
            <person name="Kues U."/>
            <person name="Blanchette R.A."/>
            <person name="Grigoriev I.V."/>
            <person name="Minto R.E."/>
            <person name="Hibbett D.S."/>
        </authorList>
    </citation>
    <scope>NUCLEOTIDE SEQUENCE [LARGE SCALE GENOMIC DNA]</scope>
    <source>
        <strain evidence="1 2">ATCC 64428</strain>
    </source>
</reference>
<dbReference type="InterPro" id="IPR009003">
    <property type="entry name" value="Peptidase_S1_PA"/>
</dbReference>
<evidence type="ECO:0000313" key="1">
    <source>
        <dbReference type="EMBL" id="KIY50257.1"/>
    </source>
</evidence>
<organism evidence="1 2">
    <name type="scientific">Fistulina hepatica ATCC 64428</name>
    <dbReference type="NCBI Taxonomy" id="1128425"/>
    <lineage>
        <taxon>Eukaryota</taxon>
        <taxon>Fungi</taxon>
        <taxon>Dikarya</taxon>
        <taxon>Basidiomycota</taxon>
        <taxon>Agaricomycotina</taxon>
        <taxon>Agaricomycetes</taxon>
        <taxon>Agaricomycetidae</taxon>
        <taxon>Agaricales</taxon>
        <taxon>Fistulinaceae</taxon>
        <taxon>Fistulina</taxon>
    </lineage>
</organism>
<name>A0A0D7AFU3_9AGAR</name>
<accession>A0A0D7AFU3</accession>
<dbReference type="SUPFAM" id="SSF50494">
    <property type="entry name" value="Trypsin-like serine proteases"/>
    <property type="match status" value="1"/>
</dbReference>
<dbReference type="AlphaFoldDB" id="A0A0D7AFU3"/>
<dbReference type="Proteomes" id="UP000054144">
    <property type="component" value="Unassembled WGS sequence"/>
</dbReference>
<gene>
    <name evidence="1" type="ORF">FISHEDRAFT_64903</name>
</gene>
<keyword evidence="2" id="KW-1185">Reference proteome</keyword>
<evidence type="ECO:0000313" key="2">
    <source>
        <dbReference type="Proteomes" id="UP000054144"/>
    </source>
</evidence>